<sequence>MLATIKNFITGNLNKNIEDHYLKENLFEEILNRLLEQGIDQSSVKRGDISSVDEFHVRGAMVSKELARTIDICGLNVLDVGCGLGGPSRMLADEFNCKVTGINLSNEFIRTAKALSSLVKLDHKTKFVVGDALSLPFNDGSFNVVWTQHVQMNVPDKEKFYSEIRRVLKPGGYFLYYDIFKYNGEEVQYPMPWASSADQSFLFRSTEMNEILIELGFEKLVITDQTKAGIEFFEALVTKFKKFGPPKMGLNILMGESTIPKLLNLMNHLTSEALALQSGIYKLE</sequence>
<dbReference type="PANTHER" id="PTHR44068:SF11">
    <property type="entry name" value="GERANYL DIPHOSPHATE 2-C-METHYLTRANSFERASE"/>
    <property type="match status" value="1"/>
</dbReference>
<organism evidence="3 4">
    <name type="scientific">Flagellimonas meridianipacifica</name>
    <dbReference type="NCBI Taxonomy" id="1080225"/>
    <lineage>
        <taxon>Bacteria</taxon>
        <taxon>Pseudomonadati</taxon>
        <taxon>Bacteroidota</taxon>
        <taxon>Flavobacteriia</taxon>
        <taxon>Flavobacteriales</taxon>
        <taxon>Flavobacteriaceae</taxon>
        <taxon>Flagellimonas</taxon>
    </lineage>
</organism>
<dbReference type="EMBL" id="PVYX01000001">
    <property type="protein sequence ID" value="PRX57219.1"/>
    <property type="molecule type" value="Genomic_DNA"/>
</dbReference>
<evidence type="ECO:0000313" key="3">
    <source>
        <dbReference type="EMBL" id="PRX57219.1"/>
    </source>
</evidence>
<proteinExistence type="predicted"/>
<dbReference type="Pfam" id="PF08241">
    <property type="entry name" value="Methyltransf_11"/>
    <property type="match status" value="1"/>
</dbReference>
<dbReference type="SUPFAM" id="SSF53335">
    <property type="entry name" value="S-adenosyl-L-methionine-dependent methyltransferases"/>
    <property type="match status" value="1"/>
</dbReference>
<evidence type="ECO:0000259" key="2">
    <source>
        <dbReference type="Pfam" id="PF08241"/>
    </source>
</evidence>
<dbReference type="InterPro" id="IPR029063">
    <property type="entry name" value="SAM-dependent_MTases_sf"/>
</dbReference>
<evidence type="ECO:0000313" key="4">
    <source>
        <dbReference type="Proteomes" id="UP000237640"/>
    </source>
</evidence>
<dbReference type="CDD" id="cd02440">
    <property type="entry name" value="AdoMet_MTases"/>
    <property type="match status" value="1"/>
</dbReference>
<feature type="domain" description="Methyltransferase type 11" evidence="2">
    <location>
        <begin position="78"/>
        <end position="175"/>
    </location>
</feature>
<dbReference type="GO" id="GO:0032259">
    <property type="term" value="P:methylation"/>
    <property type="evidence" value="ECO:0007669"/>
    <property type="project" value="UniProtKB-KW"/>
</dbReference>
<dbReference type="PANTHER" id="PTHR44068">
    <property type="entry name" value="ZGC:194242"/>
    <property type="match status" value="1"/>
</dbReference>
<accession>A0A2T0MI19</accession>
<dbReference type="InterPro" id="IPR013216">
    <property type="entry name" value="Methyltransf_11"/>
</dbReference>
<keyword evidence="1 3" id="KW-0808">Transferase</keyword>
<gene>
    <name evidence="3" type="ORF">CLV81_1222</name>
</gene>
<name>A0A2T0MI19_9FLAO</name>
<dbReference type="Gene3D" id="3.40.50.150">
    <property type="entry name" value="Vaccinia Virus protein VP39"/>
    <property type="match status" value="1"/>
</dbReference>
<dbReference type="InterPro" id="IPR050447">
    <property type="entry name" value="Erg6_SMT_methyltransf"/>
</dbReference>
<protein>
    <submittedName>
        <fullName evidence="3">Methyltransferase family protein</fullName>
    </submittedName>
</protein>
<comment type="caution">
    <text evidence="3">The sequence shown here is derived from an EMBL/GenBank/DDBJ whole genome shotgun (WGS) entry which is preliminary data.</text>
</comment>
<dbReference type="Proteomes" id="UP000237640">
    <property type="component" value="Unassembled WGS sequence"/>
</dbReference>
<dbReference type="AlphaFoldDB" id="A0A2T0MI19"/>
<reference evidence="3 4" key="1">
    <citation type="submission" date="2018-03" db="EMBL/GenBank/DDBJ databases">
        <title>Genomic Encyclopedia of Archaeal and Bacterial Type Strains, Phase II (KMG-II): from individual species to whole genera.</title>
        <authorList>
            <person name="Goeker M."/>
        </authorList>
    </citation>
    <scope>NUCLEOTIDE SEQUENCE [LARGE SCALE GENOMIC DNA]</scope>
    <source>
        <strain evidence="3 4">DSM 25027</strain>
    </source>
</reference>
<dbReference type="GO" id="GO:0008757">
    <property type="term" value="F:S-adenosylmethionine-dependent methyltransferase activity"/>
    <property type="evidence" value="ECO:0007669"/>
    <property type="project" value="InterPro"/>
</dbReference>
<keyword evidence="4" id="KW-1185">Reference proteome</keyword>
<keyword evidence="3" id="KW-0489">Methyltransferase</keyword>
<evidence type="ECO:0000256" key="1">
    <source>
        <dbReference type="ARBA" id="ARBA00022679"/>
    </source>
</evidence>